<accession>X1QSL3</accession>
<reference evidence="1" key="1">
    <citation type="journal article" date="2014" name="Front. Microbiol.">
        <title>High frequency of phylogenetically diverse reductive dehalogenase-homologous genes in deep subseafloor sedimentary metagenomes.</title>
        <authorList>
            <person name="Kawai M."/>
            <person name="Futagami T."/>
            <person name="Toyoda A."/>
            <person name="Takaki Y."/>
            <person name="Nishi S."/>
            <person name="Hori S."/>
            <person name="Arai W."/>
            <person name="Tsubouchi T."/>
            <person name="Morono Y."/>
            <person name="Uchiyama I."/>
            <person name="Ito T."/>
            <person name="Fujiyama A."/>
            <person name="Inagaki F."/>
            <person name="Takami H."/>
        </authorList>
    </citation>
    <scope>NUCLEOTIDE SEQUENCE</scope>
    <source>
        <strain evidence="1">Expedition CK06-06</strain>
    </source>
</reference>
<name>X1QSL3_9ZZZZ</name>
<dbReference type="AlphaFoldDB" id="X1QSL3"/>
<organism evidence="1">
    <name type="scientific">marine sediment metagenome</name>
    <dbReference type="NCBI Taxonomy" id="412755"/>
    <lineage>
        <taxon>unclassified sequences</taxon>
        <taxon>metagenomes</taxon>
        <taxon>ecological metagenomes</taxon>
    </lineage>
</organism>
<evidence type="ECO:0000313" key="1">
    <source>
        <dbReference type="EMBL" id="GAI71253.1"/>
    </source>
</evidence>
<protein>
    <submittedName>
        <fullName evidence="1">Uncharacterized protein</fullName>
    </submittedName>
</protein>
<gene>
    <name evidence="1" type="ORF">S12H4_06780</name>
</gene>
<sequence length="259" mass="28439">MVLQPGESKLVSFEATPTEARTYQVSVDGLTGSFAAIQPAPAKFEYASDIRKQTGTDAYGRLVAYIEVDIKNIGGSPGSCTAAAFIRTSLGSWNVPMGTKEINPGGVVAFFGTWEPRARPGDFDWLDYIHITSEAGPISFAYGRRLKFISYEPAEITPGTAFTPAMTLLLPYQSKVAYYCWLSIGRNRVINVTIGAPDYTYNPLDRKMYATGTYTLTGAKTSLPPGIYDVKTRVIKDSDRTMWTTFVFYDAPVGKLKVI</sequence>
<comment type="caution">
    <text evidence="1">The sequence shown here is derived from an EMBL/GenBank/DDBJ whole genome shotgun (WGS) entry which is preliminary data.</text>
</comment>
<dbReference type="EMBL" id="BARW01002431">
    <property type="protein sequence ID" value="GAI71253.1"/>
    <property type="molecule type" value="Genomic_DNA"/>
</dbReference>
<proteinExistence type="predicted"/>